<dbReference type="InterPro" id="IPR012334">
    <property type="entry name" value="Pectin_lyas_fold"/>
</dbReference>
<dbReference type="SUPFAM" id="SSF51126">
    <property type="entry name" value="Pectin lyase-like"/>
    <property type="match status" value="1"/>
</dbReference>
<reference evidence="3 4" key="1">
    <citation type="submission" date="2016-03" db="EMBL/GenBank/DDBJ databases">
        <title>Comparative genomics of Pseudogymnoascus destructans, the fungus causing white-nose syndrome of bats.</title>
        <authorList>
            <person name="Palmer J.M."/>
            <person name="Drees K.P."/>
            <person name="Foster J.T."/>
            <person name="Lindner D.L."/>
        </authorList>
    </citation>
    <scope>NUCLEOTIDE SEQUENCE [LARGE SCALE GENOMIC DNA]</scope>
    <source>
        <strain evidence="3 4">UAMH 10579</strain>
    </source>
</reference>
<feature type="chain" id="PRO_5008609125" description="Right handed beta helix domain-containing protein" evidence="1">
    <location>
        <begin position="17"/>
        <end position="652"/>
    </location>
</feature>
<dbReference type="InterPro" id="IPR039448">
    <property type="entry name" value="Beta_helix"/>
</dbReference>
<dbReference type="SMART" id="SM00710">
    <property type="entry name" value="PbH1"/>
    <property type="match status" value="7"/>
</dbReference>
<dbReference type="Pfam" id="PF13229">
    <property type="entry name" value="Beta_helix"/>
    <property type="match status" value="1"/>
</dbReference>
<evidence type="ECO:0000259" key="2">
    <source>
        <dbReference type="Pfam" id="PF13229"/>
    </source>
</evidence>
<keyword evidence="4" id="KW-1185">Reference proteome</keyword>
<proteinExistence type="predicted"/>
<feature type="domain" description="Right handed beta helix" evidence="2">
    <location>
        <begin position="234"/>
        <end position="355"/>
    </location>
</feature>
<sequence>MKSSLLLLALVRLCSGASYFFDGAANNAGEGSESQPYNNLAVISSLKLQPGDKILLKRGSSIVGPLVLTSSGSTSAPINIGAYGNAEQPKPVVVGGGLSTVLIQGASHVVVEDLEVTNPGDNKSALRGVYIYGYDSGNVKDVTVQNLYIHDVRGYMPSTTTGGAPVGKYANASGAIVVEAGGSTTPTYFTGINIQDNEIRSVDRQGIYTWSNWCQRPELAAFWFTLCTAPWYASSGLLVQRNRLYDVGGDGIVVKGHEGAIVKDNLVVGFNKRSKSPNAGVWTANSINSLFQYNTVSGGTTTSDGMSYDVDHSTSGTVFEYNVSHDNEGGFFLLCPYDKPTTNFTIRYNLSVNDKTRIFQICDGALTGGKIYKNTIQIGSGISPVIVTEDTSASLDVLFADNIIRKEGSGRATWKLQDEYFSVVKNSFYGPIDTYFNATGSVTEAPGLAAPGLRDPKAYYLLNGYPTLDVAVDIVGDASVDFFNNPTTGHKNLGFYSGTGTNIPIWISKFDDSDISAWKSSSGSATIVPDPAGDLGNSVQLAPSTVFSRPIGASLPFRFNARIWIDAVSTSKPVSVRVGSTSKAIDVVLGNPETYRTGEWQILEVLLTSSGQSATLGGTALTAVPVADNAGLVIFTAGGSKVHIDDIFTVSL</sequence>
<accession>A0A1B8GU51</accession>
<protein>
    <recommendedName>
        <fullName evidence="2">Right handed beta helix domain-containing protein</fullName>
    </recommendedName>
</protein>
<evidence type="ECO:0000256" key="1">
    <source>
        <dbReference type="SAM" id="SignalP"/>
    </source>
</evidence>
<evidence type="ECO:0000313" key="3">
    <source>
        <dbReference type="EMBL" id="OBT99356.1"/>
    </source>
</evidence>
<dbReference type="Proteomes" id="UP000091956">
    <property type="component" value="Unassembled WGS sequence"/>
</dbReference>
<organism evidence="3 4">
    <name type="scientific">Pseudogymnoascus verrucosus</name>
    <dbReference type="NCBI Taxonomy" id="342668"/>
    <lineage>
        <taxon>Eukaryota</taxon>
        <taxon>Fungi</taxon>
        <taxon>Dikarya</taxon>
        <taxon>Ascomycota</taxon>
        <taxon>Pezizomycotina</taxon>
        <taxon>Leotiomycetes</taxon>
        <taxon>Thelebolales</taxon>
        <taxon>Thelebolaceae</taxon>
        <taxon>Pseudogymnoascus</taxon>
    </lineage>
</organism>
<dbReference type="InterPro" id="IPR011050">
    <property type="entry name" value="Pectin_lyase_fold/virulence"/>
</dbReference>
<gene>
    <name evidence="3" type="ORF">VE01_02750</name>
</gene>
<name>A0A1B8GU51_9PEZI</name>
<dbReference type="EMBL" id="KV460213">
    <property type="protein sequence ID" value="OBT99356.1"/>
    <property type="molecule type" value="Genomic_DNA"/>
</dbReference>
<dbReference type="AlphaFoldDB" id="A0A1B8GU51"/>
<dbReference type="RefSeq" id="XP_018133089.1">
    <property type="nucleotide sequence ID" value="XM_018272255.2"/>
</dbReference>
<dbReference type="GeneID" id="28836136"/>
<dbReference type="OrthoDB" id="3432466at2759"/>
<feature type="signal peptide" evidence="1">
    <location>
        <begin position="1"/>
        <end position="16"/>
    </location>
</feature>
<reference evidence="4" key="2">
    <citation type="journal article" date="2018" name="Nat. Commun.">
        <title>Extreme sensitivity to ultraviolet light in the fungal pathogen causing white-nose syndrome of bats.</title>
        <authorList>
            <person name="Palmer J.M."/>
            <person name="Drees K.P."/>
            <person name="Foster J.T."/>
            <person name="Lindner D.L."/>
        </authorList>
    </citation>
    <scope>NUCLEOTIDE SEQUENCE [LARGE SCALE GENOMIC DNA]</scope>
    <source>
        <strain evidence="4">UAMH 10579</strain>
    </source>
</reference>
<dbReference type="Gene3D" id="2.160.20.10">
    <property type="entry name" value="Single-stranded right-handed beta-helix, Pectin lyase-like"/>
    <property type="match status" value="1"/>
</dbReference>
<keyword evidence="1" id="KW-0732">Signal</keyword>
<evidence type="ECO:0000313" key="4">
    <source>
        <dbReference type="Proteomes" id="UP000091956"/>
    </source>
</evidence>
<dbReference type="InterPro" id="IPR006626">
    <property type="entry name" value="PbH1"/>
</dbReference>